<evidence type="ECO:0000313" key="3">
    <source>
        <dbReference type="Proteomes" id="UP000076532"/>
    </source>
</evidence>
<evidence type="ECO:0000313" key="2">
    <source>
        <dbReference type="EMBL" id="KZP32845.1"/>
    </source>
</evidence>
<dbReference type="OrthoDB" id="7691805at2759"/>
<keyword evidence="3" id="KW-1185">Reference proteome</keyword>
<dbReference type="EMBL" id="KV417484">
    <property type="protein sequence ID" value="KZP32845.1"/>
    <property type="molecule type" value="Genomic_DNA"/>
</dbReference>
<name>A0A166VL94_9AGAM</name>
<reference evidence="2 3" key="1">
    <citation type="journal article" date="2016" name="Mol. Biol. Evol.">
        <title>Comparative Genomics of Early-Diverging Mushroom-Forming Fungi Provides Insights into the Origins of Lignocellulose Decay Capabilities.</title>
        <authorList>
            <person name="Nagy L.G."/>
            <person name="Riley R."/>
            <person name="Tritt A."/>
            <person name="Adam C."/>
            <person name="Daum C."/>
            <person name="Floudas D."/>
            <person name="Sun H."/>
            <person name="Yadav J.S."/>
            <person name="Pangilinan J."/>
            <person name="Larsson K.H."/>
            <person name="Matsuura K."/>
            <person name="Barry K."/>
            <person name="Labutti K."/>
            <person name="Kuo R."/>
            <person name="Ohm R.A."/>
            <person name="Bhattacharya S.S."/>
            <person name="Shirouzu T."/>
            <person name="Yoshinaga Y."/>
            <person name="Martin F.M."/>
            <person name="Grigoriev I.V."/>
            <person name="Hibbett D.S."/>
        </authorList>
    </citation>
    <scope>NUCLEOTIDE SEQUENCE [LARGE SCALE GENOMIC DNA]</scope>
    <source>
        <strain evidence="2 3">CBS 109695</strain>
    </source>
</reference>
<proteinExistence type="predicted"/>
<feature type="domain" description="GAG-pre-integrase" evidence="1">
    <location>
        <begin position="45"/>
        <end position="113"/>
    </location>
</feature>
<accession>A0A166VL94</accession>
<gene>
    <name evidence="2" type="ORF">FIBSPDRAFT_668055</name>
</gene>
<dbReference type="Proteomes" id="UP000076532">
    <property type="component" value="Unassembled WGS sequence"/>
</dbReference>
<dbReference type="InterPro" id="IPR025724">
    <property type="entry name" value="GAG-pre-integrase_dom"/>
</dbReference>
<evidence type="ECO:0000259" key="1">
    <source>
        <dbReference type="Pfam" id="PF13976"/>
    </source>
</evidence>
<organism evidence="2 3">
    <name type="scientific">Athelia psychrophila</name>
    <dbReference type="NCBI Taxonomy" id="1759441"/>
    <lineage>
        <taxon>Eukaryota</taxon>
        <taxon>Fungi</taxon>
        <taxon>Dikarya</taxon>
        <taxon>Basidiomycota</taxon>
        <taxon>Agaricomycotina</taxon>
        <taxon>Agaricomycetes</taxon>
        <taxon>Agaricomycetidae</taxon>
        <taxon>Atheliales</taxon>
        <taxon>Atheliaceae</taxon>
        <taxon>Athelia</taxon>
    </lineage>
</organism>
<sequence>MAFTLISMACIDRAGLSLLIEDGMCKITTRGSVRRTIATIPESRGLYRVAGLTLPDSINAAAADHIDSLATLHRKLGHISPQACRHAVRSGLVDGLSLDLSSKAPFCETCVKANMPRLPFPKVSQTCAKVYGERIVSDLWGPAPVMSISKSLYMLTFTDE</sequence>
<feature type="non-terminal residue" evidence="2">
    <location>
        <position position="160"/>
    </location>
</feature>
<dbReference type="Pfam" id="PF13976">
    <property type="entry name" value="gag_pre-integrs"/>
    <property type="match status" value="1"/>
</dbReference>
<dbReference type="STRING" id="436010.A0A166VL94"/>
<protein>
    <recommendedName>
        <fullName evidence="1">GAG-pre-integrase domain-containing protein</fullName>
    </recommendedName>
</protein>
<dbReference type="AlphaFoldDB" id="A0A166VL94"/>